<evidence type="ECO:0000259" key="2">
    <source>
        <dbReference type="PROSITE" id="PS50175"/>
    </source>
</evidence>
<protein>
    <recommendedName>
        <fullName evidence="2">Peptidase A2 domain-containing protein</fullName>
    </recommendedName>
</protein>
<proteinExistence type="predicted"/>
<feature type="domain" description="Peptidase A2" evidence="2">
    <location>
        <begin position="80"/>
        <end position="94"/>
    </location>
</feature>
<accession>A0ABQ0C606</accession>
<evidence type="ECO:0000256" key="1">
    <source>
        <dbReference type="ARBA" id="ARBA00022801"/>
    </source>
</evidence>
<keyword evidence="4" id="KW-1185">Reference proteome</keyword>
<dbReference type="Proteomes" id="UP001628193">
    <property type="component" value="Unassembled WGS sequence"/>
</dbReference>
<dbReference type="InterPro" id="IPR021109">
    <property type="entry name" value="Peptidase_aspartic_dom_sf"/>
</dbReference>
<dbReference type="InterPro" id="IPR001995">
    <property type="entry name" value="Peptidase_A2_cat"/>
</dbReference>
<name>A0ABQ0C606_9PROT</name>
<dbReference type="Pfam" id="PF13975">
    <property type="entry name" value="gag-asp_proteas"/>
    <property type="match status" value="1"/>
</dbReference>
<reference evidence="3 4" key="2">
    <citation type="submission" date="2024-09" db="EMBL/GenBank/DDBJ databases">
        <title>Draft genome sequence of Candidatus Magnetaquicoccaceae bacterium FCR-1.</title>
        <authorList>
            <person name="Shimoshige H."/>
            <person name="Shimamura S."/>
            <person name="Taoka A."/>
            <person name="Kobayashi H."/>
            <person name="Maekawa T."/>
        </authorList>
    </citation>
    <scope>NUCLEOTIDE SEQUENCE [LARGE SCALE GENOMIC DNA]</scope>
    <source>
        <strain evidence="3 4">FCR-1</strain>
    </source>
</reference>
<sequence>MRLARWMAFLLCLVPNLNRGEGRLYHCIDAKGRTILKDQPCASGERDRHPSPPEEVVPLLPKGARGQYWIPVVLNDRVIVEFLIDTGANVVVLPGDIVDQMTGMGLIRASDWLGTVHSTLADGSTGQLAVARLESLRIGSRVLREVPFTVTGARGIPLLGTPVLEQLGAWRIDHRARKLLLPPAPPGVADREQERIQALRQGAGGGGGKWLRQCWRVDGSVYLATPPCPGGGEQAPINDRRSR</sequence>
<evidence type="ECO:0000313" key="3">
    <source>
        <dbReference type="EMBL" id="GAB0056297.1"/>
    </source>
</evidence>
<dbReference type="PROSITE" id="PS00141">
    <property type="entry name" value="ASP_PROTEASE"/>
    <property type="match status" value="1"/>
</dbReference>
<dbReference type="InterPro" id="IPR001969">
    <property type="entry name" value="Aspartic_peptidase_AS"/>
</dbReference>
<comment type="caution">
    <text evidence="3">The sequence shown here is derived from an EMBL/GenBank/DDBJ whole genome shotgun (WGS) entry which is preliminary data.</text>
</comment>
<gene>
    <name evidence="3" type="ORF">SIID45300_00603</name>
</gene>
<organism evidence="3 4">
    <name type="scientific">Candidatus Magnetaquiglobus chichijimensis</name>
    <dbReference type="NCBI Taxonomy" id="3141448"/>
    <lineage>
        <taxon>Bacteria</taxon>
        <taxon>Pseudomonadati</taxon>
        <taxon>Pseudomonadota</taxon>
        <taxon>Magnetococcia</taxon>
        <taxon>Magnetococcales</taxon>
        <taxon>Candidatus Magnetaquicoccaceae</taxon>
        <taxon>Candidatus Magnetaquiglobus</taxon>
    </lineage>
</organism>
<dbReference type="SUPFAM" id="SSF50630">
    <property type="entry name" value="Acid proteases"/>
    <property type="match status" value="1"/>
</dbReference>
<dbReference type="EMBL" id="BAAFGK010000002">
    <property type="protein sequence ID" value="GAB0056297.1"/>
    <property type="molecule type" value="Genomic_DNA"/>
</dbReference>
<evidence type="ECO:0000313" key="4">
    <source>
        <dbReference type="Proteomes" id="UP001628193"/>
    </source>
</evidence>
<dbReference type="InterPro" id="IPR034122">
    <property type="entry name" value="Retropepsin-like_bacterial"/>
</dbReference>
<dbReference type="CDD" id="cd05483">
    <property type="entry name" value="retropepsin_like_bacteria"/>
    <property type="match status" value="1"/>
</dbReference>
<dbReference type="Gene3D" id="2.40.70.10">
    <property type="entry name" value="Acid Proteases"/>
    <property type="match status" value="1"/>
</dbReference>
<dbReference type="PROSITE" id="PS50175">
    <property type="entry name" value="ASP_PROT_RETROV"/>
    <property type="match status" value="1"/>
</dbReference>
<reference evidence="3 4" key="1">
    <citation type="submission" date="2024-05" db="EMBL/GenBank/DDBJ databases">
        <authorList>
            <consortium name="Candidatus Magnetaquicoccaceae bacterium FCR-1 genome sequencing consortium"/>
            <person name="Shimoshige H."/>
            <person name="Shimamura S."/>
            <person name="Taoka A."/>
            <person name="Kobayashi H."/>
            <person name="Maekawa T."/>
        </authorList>
    </citation>
    <scope>NUCLEOTIDE SEQUENCE [LARGE SCALE GENOMIC DNA]</scope>
    <source>
        <strain evidence="3 4">FCR-1</strain>
    </source>
</reference>
<keyword evidence="1" id="KW-0378">Hydrolase</keyword>